<dbReference type="InterPro" id="IPR009875">
    <property type="entry name" value="PilZ_domain"/>
</dbReference>
<proteinExistence type="predicted"/>
<keyword evidence="3" id="KW-1185">Reference proteome</keyword>
<comment type="caution">
    <text evidence="2">The sequence shown here is derived from an EMBL/GenBank/DDBJ whole genome shotgun (WGS) entry which is preliminary data.</text>
</comment>
<dbReference type="EMBL" id="JAPHEH010000001">
    <property type="protein sequence ID" value="MDG4476328.1"/>
    <property type="molecule type" value="Genomic_DNA"/>
</dbReference>
<reference evidence="2" key="2">
    <citation type="submission" date="2022-10" db="EMBL/GenBank/DDBJ databases">
        <authorList>
            <person name="Aronson H.S."/>
        </authorList>
    </citation>
    <scope>NUCLEOTIDE SEQUENCE</scope>
    <source>
        <strain evidence="2">RS19-109</strain>
    </source>
</reference>
<evidence type="ECO:0000259" key="1">
    <source>
        <dbReference type="Pfam" id="PF07238"/>
    </source>
</evidence>
<evidence type="ECO:0000313" key="3">
    <source>
        <dbReference type="Proteomes" id="UP001154240"/>
    </source>
</evidence>
<reference evidence="2" key="1">
    <citation type="journal article" date="2022" name="bioRxiv">
        <title>Thiovibrio frasassiensisgen. nov., sp. nov., an autotrophic, elemental sulfur disproportionating bacterium isolated from sulfidic karst sediment, and proposal of Thiovibrionaceae fam. nov.</title>
        <authorList>
            <person name="Aronson H."/>
            <person name="Thomas C."/>
            <person name="Bhattacharyya M."/>
            <person name="Eckstein S."/>
            <person name="Jensen S."/>
            <person name="Barco R."/>
            <person name="Macalady J."/>
            <person name="Amend J."/>
        </authorList>
    </citation>
    <scope>NUCLEOTIDE SEQUENCE</scope>
    <source>
        <strain evidence="2">RS19-109</strain>
    </source>
</reference>
<dbReference type="Pfam" id="PF07238">
    <property type="entry name" value="PilZ"/>
    <property type="match status" value="1"/>
</dbReference>
<dbReference type="AlphaFoldDB" id="A0A9X4MH77"/>
<name>A0A9X4MH77_9BACT</name>
<organism evidence="2 3">
    <name type="scientific">Thiovibrio frasassiensis</name>
    <dbReference type="NCBI Taxonomy" id="2984131"/>
    <lineage>
        <taxon>Bacteria</taxon>
        <taxon>Pseudomonadati</taxon>
        <taxon>Thermodesulfobacteriota</taxon>
        <taxon>Desulfobulbia</taxon>
        <taxon>Desulfobulbales</taxon>
        <taxon>Thiovibrionaceae</taxon>
        <taxon>Thiovibrio</taxon>
    </lineage>
</organism>
<dbReference type="GO" id="GO:0035438">
    <property type="term" value="F:cyclic-di-GMP binding"/>
    <property type="evidence" value="ECO:0007669"/>
    <property type="project" value="InterPro"/>
</dbReference>
<feature type="domain" description="PilZ" evidence="1">
    <location>
        <begin position="114"/>
        <end position="228"/>
    </location>
</feature>
<sequence>MKKTLPVPGWLDIGADYESSISSELIDRTIARLVAGHVPIFLAGKGYQSGPAILIGTNDQGLLIDKPRDWQSCQKIRLSFKDKAKLANHFDVHILSESADTLQSSLPGEIFRLQRRARYRVDVPSGCHVSFRSNNNLHTGLTLKNISATGMLFFSKRPMVLPQTDIQDIALSIPAGEGKDILTGWQQKKISQGDIVRTFHDRQLGMVCYGVAFRSKGREEDELARYIRERERELILKGLPA</sequence>
<dbReference type="Proteomes" id="UP001154240">
    <property type="component" value="Unassembled WGS sequence"/>
</dbReference>
<evidence type="ECO:0000313" key="2">
    <source>
        <dbReference type="EMBL" id="MDG4476328.1"/>
    </source>
</evidence>
<dbReference type="Gene3D" id="2.40.10.220">
    <property type="entry name" value="predicted glycosyltransferase like domains"/>
    <property type="match status" value="1"/>
</dbReference>
<accession>A0A9X4MH77</accession>
<gene>
    <name evidence="2" type="ORF">OLX77_09180</name>
</gene>
<protein>
    <recommendedName>
        <fullName evidence="1">PilZ domain-containing protein</fullName>
    </recommendedName>
</protein>
<dbReference type="RefSeq" id="WP_307633296.1">
    <property type="nucleotide sequence ID" value="NZ_JAPHEH010000001.1"/>
</dbReference>